<name>A0A381PH95_9ZZZZ</name>
<evidence type="ECO:0000256" key="4">
    <source>
        <dbReference type="ARBA" id="ARBA00023033"/>
    </source>
</evidence>
<dbReference type="InterPro" id="IPR019952">
    <property type="entry name" value="F420_OxRdatse_Rv1855c_pred"/>
</dbReference>
<dbReference type="InterPro" id="IPR011251">
    <property type="entry name" value="Luciferase-like_dom"/>
</dbReference>
<dbReference type="CDD" id="cd01097">
    <property type="entry name" value="Tetrahydromethanopterin_reductase"/>
    <property type="match status" value="1"/>
</dbReference>
<dbReference type="Pfam" id="PF00296">
    <property type="entry name" value="Bac_luciferase"/>
    <property type="match status" value="1"/>
</dbReference>
<evidence type="ECO:0000256" key="1">
    <source>
        <dbReference type="ARBA" id="ARBA00022630"/>
    </source>
</evidence>
<dbReference type="NCBIfam" id="TIGR03560">
    <property type="entry name" value="F420_Rv1855c"/>
    <property type="match status" value="1"/>
</dbReference>
<evidence type="ECO:0000259" key="5">
    <source>
        <dbReference type="Pfam" id="PF00296"/>
    </source>
</evidence>
<dbReference type="AlphaFoldDB" id="A0A381PH95"/>
<dbReference type="GO" id="GO:0008726">
    <property type="term" value="F:alkanesulfonate monooxygenase activity"/>
    <property type="evidence" value="ECO:0007669"/>
    <property type="project" value="TreeGrafter"/>
</dbReference>
<dbReference type="InterPro" id="IPR036661">
    <property type="entry name" value="Luciferase-like_sf"/>
</dbReference>
<gene>
    <name evidence="6" type="ORF">METZ01_LOCUS17687</name>
</gene>
<dbReference type="GO" id="GO:0046306">
    <property type="term" value="P:alkanesulfonate catabolic process"/>
    <property type="evidence" value="ECO:0007669"/>
    <property type="project" value="TreeGrafter"/>
</dbReference>
<keyword evidence="4" id="KW-0503">Monooxygenase</keyword>
<dbReference type="PANTHER" id="PTHR42847:SF8">
    <property type="entry name" value="CONSERVED PROTEIN"/>
    <property type="match status" value="1"/>
</dbReference>
<reference evidence="6" key="1">
    <citation type="submission" date="2018-05" db="EMBL/GenBank/DDBJ databases">
        <authorList>
            <person name="Lanie J.A."/>
            <person name="Ng W.-L."/>
            <person name="Kazmierczak K.M."/>
            <person name="Andrzejewski T.M."/>
            <person name="Davidsen T.M."/>
            <person name="Wayne K.J."/>
            <person name="Tettelin H."/>
            <person name="Glass J.I."/>
            <person name="Rusch D."/>
            <person name="Podicherti R."/>
            <person name="Tsui H.-C.T."/>
            <person name="Winkler M.E."/>
        </authorList>
    </citation>
    <scope>NUCLEOTIDE SEQUENCE</scope>
</reference>
<accession>A0A381PH95</accession>
<dbReference type="PANTHER" id="PTHR42847">
    <property type="entry name" value="ALKANESULFONATE MONOOXYGENASE"/>
    <property type="match status" value="1"/>
</dbReference>
<evidence type="ECO:0000313" key="6">
    <source>
        <dbReference type="EMBL" id="SUZ64833.1"/>
    </source>
</evidence>
<protein>
    <recommendedName>
        <fullName evidence="5">Luciferase-like domain-containing protein</fullName>
    </recommendedName>
</protein>
<keyword evidence="1" id="KW-0285">Flavoprotein</keyword>
<proteinExistence type="predicted"/>
<dbReference type="EMBL" id="UINC01000944">
    <property type="protein sequence ID" value="SUZ64833.1"/>
    <property type="molecule type" value="Genomic_DNA"/>
</dbReference>
<organism evidence="6">
    <name type="scientific">marine metagenome</name>
    <dbReference type="NCBI Taxonomy" id="408172"/>
    <lineage>
        <taxon>unclassified sequences</taxon>
        <taxon>metagenomes</taxon>
        <taxon>ecological metagenomes</taxon>
    </lineage>
</organism>
<keyword evidence="2" id="KW-0288">FMN</keyword>
<dbReference type="InterPro" id="IPR050172">
    <property type="entry name" value="SsuD_RutA_monooxygenase"/>
</dbReference>
<evidence type="ECO:0000256" key="2">
    <source>
        <dbReference type="ARBA" id="ARBA00022643"/>
    </source>
</evidence>
<evidence type="ECO:0000256" key="3">
    <source>
        <dbReference type="ARBA" id="ARBA00023002"/>
    </source>
</evidence>
<dbReference type="SUPFAM" id="SSF51679">
    <property type="entry name" value="Bacterial luciferase-like"/>
    <property type="match status" value="1"/>
</dbReference>
<sequence>MALSLGVHIGQQNLSMDELRVLWRRLDDAGVDWISIWDHLYEAPYQGGNEPHFEALTTLATLAADTQHARIGCLVFCVGYRNPALLAKAATTLDHISNGRFELGLGAGWHIWEAVAHGYPFPDIGTRLDMLEEGVEIISQMLTQERTSYSGRHYQVDEVSCFPRPQQSKLPIWIGGRGEKRTLELVARYADGWNAAYVSPEEFKHLNEVLEEWCSTSGRNSSEIKRGVNVAFAMGIDQSSVALQQKAMHDSWGNTAANISEGALMCTPDAASERIIEYVESGVDELNIALRAPWDDAALEVYLEDVVPTIRKATA</sequence>
<keyword evidence="3" id="KW-0560">Oxidoreductase</keyword>
<feature type="domain" description="Luciferase-like" evidence="5">
    <location>
        <begin position="9"/>
        <end position="241"/>
    </location>
</feature>
<dbReference type="Gene3D" id="3.20.20.30">
    <property type="entry name" value="Luciferase-like domain"/>
    <property type="match status" value="1"/>
</dbReference>